<keyword evidence="3" id="KW-1185">Reference proteome</keyword>
<keyword evidence="1" id="KW-0732">Signal</keyword>
<dbReference type="EMBL" id="CANHGI010000004">
    <property type="protein sequence ID" value="CAI5449611.1"/>
    <property type="molecule type" value="Genomic_DNA"/>
</dbReference>
<proteinExistence type="predicted"/>
<name>A0A9P1IRW8_9PELO</name>
<accession>A0A9P1IRW8</accession>
<reference evidence="2" key="1">
    <citation type="submission" date="2022-11" db="EMBL/GenBank/DDBJ databases">
        <authorList>
            <person name="Kikuchi T."/>
        </authorList>
    </citation>
    <scope>NUCLEOTIDE SEQUENCE</scope>
    <source>
        <strain evidence="2">PS1010</strain>
    </source>
</reference>
<gene>
    <name evidence="2" type="ORF">CAMP_LOCUS12248</name>
</gene>
<protein>
    <submittedName>
        <fullName evidence="2">Uncharacterized protein</fullName>
    </submittedName>
</protein>
<evidence type="ECO:0000313" key="2">
    <source>
        <dbReference type="EMBL" id="CAI5449611.1"/>
    </source>
</evidence>
<dbReference type="Proteomes" id="UP001152747">
    <property type="component" value="Unassembled WGS sequence"/>
</dbReference>
<comment type="caution">
    <text evidence="2">The sequence shown here is derived from an EMBL/GenBank/DDBJ whole genome shotgun (WGS) entry which is preliminary data.</text>
</comment>
<dbReference type="AlphaFoldDB" id="A0A9P1IRW8"/>
<sequence>MNTLLLIFFSISIFVPQFQANFDFQELTYRNFFPYNITVKFIQKIVDGQDVFAKNFKYQDCEGDSLRFTKERKDQMLRSLNESKLIDAGFENDDDQNGGKVYYWFMVEYTNKHRVDFRTTSGDQKNWELQSSIEHNCHPDNAILKTSAALLAINFVHYNNTRYEDKIANTMRFQTCDGGFIDKSQFLSKFNLTIMEIHDGVRFQRIIDPPLYSIKKLFYDSKIRIYFWQFSGKLGGLDVQLEVNEEIMEIIKGRQYPCSYEFMML</sequence>
<organism evidence="2 3">
    <name type="scientific">Caenorhabditis angaria</name>
    <dbReference type="NCBI Taxonomy" id="860376"/>
    <lineage>
        <taxon>Eukaryota</taxon>
        <taxon>Metazoa</taxon>
        <taxon>Ecdysozoa</taxon>
        <taxon>Nematoda</taxon>
        <taxon>Chromadorea</taxon>
        <taxon>Rhabditida</taxon>
        <taxon>Rhabditina</taxon>
        <taxon>Rhabditomorpha</taxon>
        <taxon>Rhabditoidea</taxon>
        <taxon>Rhabditidae</taxon>
        <taxon>Peloderinae</taxon>
        <taxon>Caenorhabditis</taxon>
    </lineage>
</organism>
<feature type="chain" id="PRO_5040399382" evidence="1">
    <location>
        <begin position="21"/>
        <end position="265"/>
    </location>
</feature>
<feature type="signal peptide" evidence="1">
    <location>
        <begin position="1"/>
        <end position="20"/>
    </location>
</feature>
<evidence type="ECO:0000313" key="3">
    <source>
        <dbReference type="Proteomes" id="UP001152747"/>
    </source>
</evidence>
<evidence type="ECO:0000256" key="1">
    <source>
        <dbReference type="SAM" id="SignalP"/>
    </source>
</evidence>